<evidence type="ECO:0000313" key="18">
    <source>
        <dbReference type="Proteomes" id="UP000887567"/>
    </source>
</evidence>
<keyword evidence="4" id="KW-0813">Transport</keyword>
<dbReference type="PANTHER" id="PTHR15929:SF0">
    <property type="entry name" value="STORE-OPERATED CALCIUM ENTRY-ASSOCIATED REGULATORY FACTOR"/>
    <property type="match status" value="1"/>
</dbReference>
<keyword evidence="8" id="KW-0256">Endoplasmic reticulum</keyword>
<evidence type="ECO:0000256" key="8">
    <source>
        <dbReference type="ARBA" id="ARBA00022824"/>
    </source>
</evidence>
<keyword evidence="6 15" id="KW-0812">Transmembrane</keyword>
<feature type="region of interest" description="Disordered" evidence="14">
    <location>
        <begin position="318"/>
        <end position="356"/>
    </location>
</feature>
<keyword evidence="18" id="KW-1185">Reference proteome</keyword>
<evidence type="ECO:0000256" key="4">
    <source>
        <dbReference type="ARBA" id="ARBA00022448"/>
    </source>
</evidence>
<feature type="signal peptide" evidence="16">
    <location>
        <begin position="1"/>
        <end position="20"/>
    </location>
</feature>
<feature type="region of interest" description="Disordered" evidence="14">
    <location>
        <begin position="189"/>
        <end position="228"/>
    </location>
</feature>
<dbReference type="GO" id="GO:0005789">
    <property type="term" value="C:endoplasmic reticulum membrane"/>
    <property type="evidence" value="ECO:0007669"/>
    <property type="project" value="UniProtKB-SubCell"/>
</dbReference>
<keyword evidence="9" id="KW-0106">Calcium</keyword>
<protein>
    <recommendedName>
        <fullName evidence="3">Store-operated calcium entry-associated regulatory factor</fullName>
    </recommendedName>
    <alternativeName>
        <fullName evidence="13">Transmembrane protein 66</fullName>
    </alternativeName>
</protein>
<feature type="transmembrane region" description="Helical" evidence="15">
    <location>
        <begin position="161"/>
        <end position="180"/>
    </location>
</feature>
<dbReference type="RefSeq" id="XP_020911780.1">
    <property type="nucleotide sequence ID" value="XM_021056121.2"/>
</dbReference>
<evidence type="ECO:0000256" key="13">
    <source>
        <dbReference type="ARBA" id="ARBA00031116"/>
    </source>
</evidence>
<evidence type="ECO:0000256" key="7">
    <source>
        <dbReference type="ARBA" id="ARBA00022729"/>
    </source>
</evidence>
<feature type="compositionally biased region" description="Polar residues" evidence="14">
    <location>
        <begin position="212"/>
        <end position="228"/>
    </location>
</feature>
<dbReference type="GO" id="GO:2001256">
    <property type="term" value="P:regulation of store-operated calcium entry"/>
    <property type="evidence" value="ECO:0007669"/>
    <property type="project" value="InterPro"/>
</dbReference>
<evidence type="ECO:0000256" key="2">
    <source>
        <dbReference type="ARBA" id="ARBA00006833"/>
    </source>
</evidence>
<evidence type="ECO:0000256" key="9">
    <source>
        <dbReference type="ARBA" id="ARBA00022837"/>
    </source>
</evidence>
<feature type="compositionally biased region" description="Low complexity" evidence="14">
    <location>
        <begin position="321"/>
        <end position="348"/>
    </location>
</feature>
<dbReference type="OMA" id="WILKGSC"/>
<name>A0A913XYI5_EXADI</name>
<evidence type="ECO:0000256" key="14">
    <source>
        <dbReference type="SAM" id="MobiDB-lite"/>
    </source>
</evidence>
<sequence>MDKNMWRFLVLVVCASVAQGWRSSDKIRLTDVQVLTLRHDKMTSGRRSSPVPQAKCVGGTAGCRVVPKVIQCYNRGSDGFDVQWECKADMDNKYRFGEVAVNCEGFDYPDDPYILKGSCGVEYTIDYVGDSNHHSDSRYDANHHESYQGNYGHKKHRRSSGWMSTFIMWGVIACIGYYIYSAFSSNETTPNNQPGYQEASSAPPPPGFRPEYTTQDQSQFQGSSAPGDSSSNYGGFWTGMGLGSIAGYLFGNRGYGNTGYHHHHSNPYYHHNNSWFGGGNSWFGGNDGNHDNSGWFGNSHGNTGWFGSNRGNGGWFGSGSGSSSSWSSTYRRSGSSSSGSSSGSRTASGFGGTKRR</sequence>
<dbReference type="InterPro" id="IPR009567">
    <property type="entry name" value="SARAF"/>
</dbReference>
<evidence type="ECO:0000256" key="11">
    <source>
        <dbReference type="ARBA" id="ARBA00023065"/>
    </source>
</evidence>
<feature type="compositionally biased region" description="Polar residues" evidence="14">
    <location>
        <begin position="189"/>
        <end position="200"/>
    </location>
</feature>
<evidence type="ECO:0000256" key="16">
    <source>
        <dbReference type="SAM" id="SignalP"/>
    </source>
</evidence>
<evidence type="ECO:0000256" key="10">
    <source>
        <dbReference type="ARBA" id="ARBA00022989"/>
    </source>
</evidence>
<keyword evidence="12 15" id="KW-0472">Membrane</keyword>
<dbReference type="PANTHER" id="PTHR15929">
    <property type="entry name" value="STORE-OPERATED CALCIUM ENTRY-ASSOCIATED REGULATORY FACTOR"/>
    <property type="match status" value="1"/>
</dbReference>
<keyword evidence="10 15" id="KW-1133">Transmembrane helix</keyword>
<evidence type="ECO:0000256" key="6">
    <source>
        <dbReference type="ARBA" id="ARBA00022692"/>
    </source>
</evidence>
<comment type="subcellular location">
    <subcellularLocation>
        <location evidence="1">Endoplasmic reticulum membrane</location>
        <topology evidence="1">Single-pass type I membrane protein</topology>
    </subcellularLocation>
</comment>
<dbReference type="Pfam" id="PF06682">
    <property type="entry name" value="SARAF"/>
    <property type="match status" value="1"/>
</dbReference>
<dbReference type="GeneID" id="110249547"/>
<dbReference type="EnsemblMetazoa" id="XM_021056121.2">
    <property type="protein sequence ID" value="XP_020911780.1"/>
    <property type="gene ID" value="LOC110249547"/>
</dbReference>
<reference evidence="17" key="1">
    <citation type="submission" date="2022-11" db="UniProtKB">
        <authorList>
            <consortium name="EnsemblMetazoa"/>
        </authorList>
    </citation>
    <scope>IDENTIFICATION</scope>
</reference>
<organism evidence="17 18">
    <name type="scientific">Exaiptasia diaphana</name>
    <name type="common">Tropical sea anemone</name>
    <name type="synonym">Aiptasia pulchella</name>
    <dbReference type="NCBI Taxonomy" id="2652724"/>
    <lineage>
        <taxon>Eukaryota</taxon>
        <taxon>Metazoa</taxon>
        <taxon>Cnidaria</taxon>
        <taxon>Anthozoa</taxon>
        <taxon>Hexacorallia</taxon>
        <taxon>Actiniaria</taxon>
        <taxon>Aiptasiidae</taxon>
        <taxon>Exaiptasia</taxon>
    </lineage>
</organism>
<evidence type="ECO:0000256" key="3">
    <source>
        <dbReference type="ARBA" id="ARBA00016584"/>
    </source>
</evidence>
<evidence type="ECO:0000256" key="12">
    <source>
        <dbReference type="ARBA" id="ARBA00023136"/>
    </source>
</evidence>
<comment type="similarity">
    <text evidence="2">Belongs to the SARAF family.</text>
</comment>
<dbReference type="Proteomes" id="UP000887567">
    <property type="component" value="Unplaced"/>
</dbReference>
<dbReference type="GO" id="GO:0006816">
    <property type="term" value="P:calcium ion transport"/>
    <property type="evidence" value="ECO:0007669"/>
    <property type="project" value="UniProtKB-KW"/>
</dbReference>
<feature type="chain" id="PRO_5036697160" description="Store-operated calcium entry-associated regulatory factor" evidence="16">
    <location>
        <begin position="21"/>
        <end position="356"/>
    </location>
</feature>
<evidence type="ECO:0000256" key="1">
    <source>
        <dbReference type="ARBA" id="ARBA00004115"/>
    </source>
</evidence>
<keyword evidence="7 16" id="KW-0732">Signal</keyword>
<dbReference type="KEGG" id="epa:110249547"/>
<evidence type="ECO:0000313" key="17">
    <source>
        <dbReference type="EnsemblMetazoa" id="XP_020911780.1"/>
    </source>
</evidence>
<proteinExistence type="inferred from homology"/>
<keyword evidence="5" id="KW-0109">Calcium transport</keyword>
<evidence type="ECO:0000256" key="15">
    <source>
        <dbReference type="SAM" id="Phobius"/>
    </source>
</evidence>
<dbReference type="OrthoDB" id="20303at2759"/>
<accession>A0A913XYI5</accession>
<evidence type="ECO:0000256" key="5">
    <source>
        <dbReference type="ARBA" id="ARBA00022568"/>
    </source>
</evidence>
<keyword evidence="11" id="KW-0406">Ion transport</keyword>
<dbReference type="AlphaFoldDB" id="A0A913XYI5"/>